<dbReference type="GO" id="GO:0019905">
    <property type="term" value="F:syntaxin binding"/>
    <property type="evidence" value="ECO:0007669"/>
    <property type="project" value="InterPro"/>
</dbReference>
<dbReference type="OrthoDB" id="425555at2759"/>
<keyword evidence="2" id="KW-0175">Coiled coil</keyword>
<dbReference type="InterPro" id="IPR026183">
    <property type="entry name" value="Taxilin_fam"/>
</dbReference>
<dbReference type="PANTHER" id="PTHR16127:SF13">
    <property type="entry name" value="GH01188P"/>
    <property type="match status" value="1"/>
</dbReference>
<evidence type="ECO:0000256" key="3">
    <source>
        <dbReference type="SAM" id="MobiDB-lite"/>
    </source>
</evidence>
<evidence type="ECO:0000313" key="5">
    <source>
        <dbReference type="Proteomes" id="UP000247409"/>
    </source>
</evidence>
<name>A0A2V3J6C0_9FLOR</name>
<sequence>MTSPQPGAAKNDEETLRQLLRDRIAQLESREEDPPKSADEQAAYEAFHVASTAAQALVADREISPEEKLRVLQLMYTDCIANVRDLEYDLGMEEKRLSVAELDYSELGEELRKIEASTEKLKAQSKELSRQNKAKLEESEKKSADERERREEICKKFDEAMKEINSQLNQGENGKGAKDELTDKLESKLEQLQVVYDRRETFYEKTINENTAEEKQHVDKLKQAEKDFEEDEAKLALEKMELGEIRKRTSHLRSETNQLLVQRDEFLRKKKKREDALTRQTADLKRLQQSIADLRKATSKLENESEELKMKSKETIAQVKSCEEELDFWKAKSKSELDKRETLERLCRTLTEERTIMRKEVQAMKQAWRMLENEIEDLRMEINEPQAL</sequence>
<organism evidence="4 5">
    <name type="scientific">Gracilariopsis chorda</name>
    <dbReference type="NCBI Taxonomy" id="448386"/>
    <lineage>
        <taxon>Eukaryota</taxon>
        <taxon>Rhodophyta</taxon>
        <taxon>Florideophyceae</taxon>
        <taxon>Rhodymeniophycidae</taxon>
        <taxon>Gracilariales</taxon>
        <taxon>Gracilariaceae</taxon>
        <taxon>Gracilariopsis</taxon>
    </lineage>
</organism>
<dbReference type="AlphaFoldDB" id="A0A2V3J6C0"/>
<comment type="similarity">
    <text evidence="1">Belongs to the taxilin family.</text>
</comment>
<gene>
    <name evidence="4" type="ORF">BWQ96_00115</name>
</gene>
<dbReference type="EMBL" id="NBIV01000001">
    <property type="protein sequence ID" value="PXF49955.1"/>
    <property type="molecule type" value="Genomic_DNA"/>
</dbReference>
<feature type="coiled-coil region" evidence="2">
    <location>
        <begin position="207"/>
        <end position="241"/>
    </location>
</feature>
<feature type="region of interest" description="Disordered" evidence="3">
    <location>
        <begin position="120"/>
        <end position="148"/>
    </location>
</feature>
<evidence type="ECO:0000256" key="1">
    <source>
        <dbReference type="ARBA" id="ARBA00009550"/>
    </source>
</evidence>
<reference evidence="4 5" key="1">
    <citation type="journal article" date="2018" name="Mol. Biol. Evol.">
        <title>Analysis of the draft genome of the red seaweed Gracilariopsis chorda provides insights into genome size evolution in Rhodophyta.</title>
        <authorList>
            <person name="Lee J."/>
            <person name="Yang E.C."/>
            <person name="Graf L."/>
            <person name="Yang J.H."/>
            <person name="Qiu H."/>
            <person name="Zel Zion U."/>
            <person name="Chan C.X."/>
            <person name="Stephens T.G."/>
            <person name="Weber A.P.M."/>
            <person name="Boo G.H."/>
            <person name="Boo S.M."/>
            <person name="Kim K.M."/>
            <person name="Shin Y."/>
            <person name="Jung M."/>
            <person name="Lee S.J."/>
            <person name="Yim H.S."/>
            <person name="Lee J.H."/>
            <person name="Bhattacharya D."/>
            <person name="Yoon H.S."/>
        </authorList>
    </citation>
    <scope>NUCLEOTIDE SEQUENCE [LARGE SCALE GENOMIC DNA]</scope>
    <source>
        <strain evidence="4 5">SKKU-2015</strain>
        <tissue evidence="4">Whole body</tissue>
    </source>
</reference>
<proteinExistence type="inferred from homology"/>
<dbReference type="PANTHER" id="PTHR16127">
    <property type="entry name" value="TAXILIN"/>
    <property type="match status" value="1"/>
</dbReference>
<evidence type="ECO:0000313" key="4">
    <source>
        <dbReference type="EMBL" id="PXF49955.1"/>
    </source>
</evidence>
<dbReference type="STRING" id="448386.A0A2V3J6C0"/>
<dbReference type="Proteomes" id="UP000247409">
    <property type="component" value="Unassembled WGS sequence"/>
</dbReference>
<comment type="caution">
    <text evidence="4">The sequence shown here is derived from an EMBL/GenBank/DDBJ whole genome shotgun (WGS) entry which is preliminary data.</text>
</comment>
<evidence type="ECO:0000256" key="2">
    <source>
        <dbReference type="SAM" id="Coils"/>
    </source>
</evidence>
<accession>A0A2V3J6C0</accession>
<protein>
    <submittedName>
        <fullName evidence="4">Uncharacterized protein</fullName>
    </submittedName>
</protein>
<keyword evidence="5" id="KW-1185">Reference proteome</keyword>
<dbReference type="Pfam" id="PF09728">
    <property type="entry name" value="Taxilin"/>
    <property type="match status" value="1"/>
</dbReference>
<feature type="coiled-coil region" evidence="2">
    <location>
        <begin position="277"/>
        <end position="381"/>
    </location>
</feature>